<accession>A0A8G2CID7</accession>
<proteinExistence type="predicted"/>
<dbReference type="Proteomes" id="UP000186308">
    <property type="component" value="Unassembled WGS sequence"/>
</dbReference>
<reference evidence="2 3" key="1">
    <citation type="submission" date="2017-01" db="EMBL/GenBank/DDBJ databases">
        <authorList>
            <person name="Varghese N."/>
            <person name="Submissions S."/>
        </authorList>
    </citation>
    <scope>NUCLEOTIDE SEQUENCE [LARGE SCALE GENOMIC DNA]</scope>
    <source>
        <strain evidence="2 3">ATCC 35905</strain>
    </source>
</reference>
<keyword evidence="1" id="KW-0732">Signal</keyword>
<name>A0A8G2CID7_ACIRU</name>
<dbReference type="Pfam" id="PF05787">
    <property type="entry name" value="PhoX"/>
    <property type="match status" value="1"/>
</dbReference>
<dbReference type="AlphaFoldDB" id="A0A8G2CID7"/>
<dbReference type="SUPFAM" id="SSF63829">
    <property type="entry name" value="Calcium-dependent phosphotriesterase"/>
    <property type="match status" value="1"/>
</dbReference>
<dbReference type="InterPro" id="IPR006311">
    <property type="entry name" value="TAT_signal"/>
</dbReference>
<evidence type="ECO:0000313" key="2">
    <source>
        <dbReference type="EMBL" id="SIQ26561.1"/>
    </source>
</evidence>
<evidence type="ECO:0000256" key="1">
    <source>
        <dbReference type="SAM" id="SignalP"/>
    </source>
</evidence>
<feature type="chain" id="PRO_5034091668" description="Phosphatase" evidence="1">
    <location>
        <begin position="25"/>
        <end position="527"/>
    </location>
</feature>
<organism evidence="2 3">
    <name type="scientific">Acidiphilium rubrum</name>
    <dbReference type="NCBI Taxonomy" id="526"/>
    <lineage>
        <taxon>Bacteria</taxon>
        <taxon>Pseudomonadati</taxon>
        <taxon>Pseudomonadota</taxon>
        <taxon>Alphaproteobacteria</taxon>
        <taxon>Acetobacterales</taxon>
        <taxon>Acidocellaceae</taxon>
        <taxon>Acidiphilium</taxon>
    </lineage>
</organism>
<evidence type="ECO:0008006" key="4">
    <source>
        <dbReference type="Google" id="ProtNLM"/>
    </source>
</evidence>
<dbReference type="EMBL" id="FTNE01000003">
    <property type="protein sequence ID" value="SIQ26561.1"/>
    <property type="molecule type" value="Genomic_DNA"/>
</dbReference>
<comment type="caution">
    <text evidence="2">The sequence shown here is derived from an EMBL/GenBank/DDBJ whole genome shotgun (WGS) entry which is preliminary data.</text>
</comment>
<dbReference type="PROSITE" id="PS51318">
    <property type="entry name" value="TAT"/>
    <property type="match status" value="1"/>
</dbReference>
<evidence type="ECO:0000313" key="3">
    <source>
        <dbReference type="Proteomes" id="UP000186308"/>
    </source>
</evidence>
<dbReference type="RefSeq" id="WP_029311539.1">
    <property type="nucleotide sequence ID" value="NZ_FTNE01000003.1"/>
</dbReference>
<sequence>MATRRSLMAGVALAPLAVPARAWAQTISPLLQGADPESPQLNDVVAEGLRRDVIIRWGDPVLANAPPFTPNRLTEAEAARQFGWDGIIAGIVTPPQAEDGIARLVMVVSHPDVSPRMVFPGGRDQPRIAGKLQGASVLNLSQRGGRWVVVDGGYQSRRITDGTLCTITGPAASTIGASVQGVLAPGLGCVTPWNTVLLPEGRTDTWVTRLAGRTAGFAAPTVGAGFGWVVELDALSPTSFPAKRTALGRMPRAGVAAGIAADGSAVVFMTEDAPIGRLFRFKGAAPIGDGSAALDAGTLSVATIEGTSIVWHDLPEGLPSITATLSAGRHGARFDAPAGLAIGPDRTVYLACSGNPGRGVNQVDALNPRAGNGGGHILALRPTGGDLAASRFTGEVALLGGDPTTDPSARYGAGSQAWLRAPYSLNFGPANRLYVGTDQGGAVSDTADGLFVMDVTGYDRYALTELYLAPIGGAIGAAAFGPLGHTIFTVARHPGATPNASFANPATRWPTVQPGMPPQTTLVALAR</sequence>
<dbReference type="OrthoDB" id="9801383at2"/>
<keyword evidence="3" id="KW-1185">Reference proteome</keyword>
<protein>
    <recommendedName>
        <fullName evidence="4">Phosphatase</fullName>
    </recommendedName>
</protein>
<dbReference type="InterPro" id="IPR008557">
    <property type="entry name" value="PhoX"/>
</dbReference>
<feature type="signal peptide" evidence="1">
    <location>
        <begin position="1"/>
        <end position="24"/>
    </location>
</feature>
<gene>
    <name evidence="2" type="ORF">SAMN05421828_10311</name>
</gene>
<dbReference type="PANTHER" id="PTHR35399">
    <property type="entry name" value="SLR8030 PROTEIN"/>
    <property type="match status" value="1"/>
</dbReference>
<dbReference type="PANTHER" id="PTHR35399:SF2">
    <property type="entry name" value="DUF839 DOMAIN-CONTAINING PROTEIN"/>
    <property type="match status" value="1"/>
</dbReference>